<keyword evidence="8" id="KW-0255">Endonuclease</keyword>
<feature type="compositionally biased region" description="Basic and acidic residues" evidence="11">
    <location>
        <begin position="982"/>
        <end position="992"/>
    </location>
</feature>
<keyword evidence="6" id="KW-0540">Nuclease</keyword>
<dbReference type="EC" id="3.1.26.11" evidence="4"/>
<keyword evidence="9" id="KW-0378">Hydrolase</keyword>
<evidence type="ECO:0000313" key="13">
    <source>
        <dbReference type="EMBL" id="KAK4550446.1"/>
    </source>
</evidence>
<feature type="domain" description="tRNase Z endonuclease" evidence="12">
    <location>
        <begin position="6"/>
        <end position="68"/>
    </location>
</feature>
<feature type="compositionally biased region" description="Low complexity" evidence="11">
    <location>
        <begin position="1005"/>
        <end position="1016"/>
    </location>
</feature>
<evidence type="ECO:0000256" key="7">
    <source>
        <dbReference type="ARBA" id="ARBA00022723"/>
    </source>
</evidence>
<keyword evidence="10" id="KW-0862">Zinc</keyword>
<dbReference type="PANTHER" id="PTHR12553">
    <property type="entry name" value="ZINC PHOSPHODIESTERASE ELAC PROTEIN 2"/>
    <property type="match status" value="1"/>
</dbReference>
<evidence type="ECO:0000256" key="5">
    <source>
        <dbReference type="ARBA" id="ARBA00022694"/>
    </source>
</evidence>
<comment type="similarity">
    <text evidence="3">Belongs to the RNase Z family.</text>
</comment>
<keyword evidence="5" id="KW-0819">tRNA processing</keyword>
<sequence length="1016" mass="110379">MRSWVQVLTTPTADTPGTTLILHFDNKRYLIGSLAEGTQRACVQMGARLLKVSECFITGRTEWRNTGGLMGMILTLADAAASSASANAEDARKRALAKGKRTGCLEDEEKMRQLEEEARKETSSRLSVFGAPNLNHTLATARRFVFRKGMPVDIHEISEGSGQREGEDEWAPYWADENIKVWAMPVLPSPAASKSTNNGVKAVGTVSPRKRSIHEVYEREPVPDGGSIVTASSMTPKERDQLTVKAVVSEMFNSSWRLDTLYETALRDVRLPATLFVRNAQTNKIEKYTGPLPSQRNNLAPAELNRIVLVRKPWPGALVESLPTTEPAKEAVSYIIRNHTQRGKFHPERAEALKVEKGHKWAQLSSGNEVLNKDGETVTPAMVLGESKEGGGLAVIDLPEPSYIDGLLAKPEWREPKVMAGVGAVVWICGPGVATDSRVQDFMREFEGLRHVVSSPEHCPNNIALDSAAAATVRLRQVDPARYVVPVHTNEPAEQMQGLPDGVHRAVRGQMVQLEPSMDVHTKQAIPLLSIPDTEAETSAEVLEEAKKAHAAVREASEATQKWASTLPPDASNAEIVTLGTGSALPSKYRNVSATLLRVPGWGSMLFDCGENTLGQLKRVFPADEFKQILRELRMIFISHMHADHHLGTVSVIKAWYEEVHKCQPLPPGAARKDGFNTAHGLAVVSEPAMQHWLAEYASIEDYGFSRLAPLYISAAIPFRDVPSKLGWFIPPTELAAISHSARMERLSNNIVSPSLLNLTDIQTVAVQHCHNARAVTITFPSSSGGSSSLKVSYSGDCRPSKAFTQIGRGSTVCIHEATFDDELQGDAEAKNHSTTSEALGVAQGMGAKACVLTHFSQRYQKLPVLEHGGGSGEGAAQAVTDDVPMSNDLEEESTNPEDALDGPLEDVAATFPDQQANTDGLQVDLPPSKTSSSLPEAVRFKLASDMKVCVAFDYMRVKVGEIPQLEKYTPALLKLFAEEEKPEPAAAEAEKANGSGKKGKGKQGKQQGKGQRGNA</sequence>
<comment type="catalytic activity">
    <reaction evidence="1">
        <text>Endonucleolytic cleavage of RNA, removing extra 3' nucleotides from tRNA precursor, generating 3' termini of tRNAs. A 3'-hydroxy group is left at the tRNA terminus and a 5'-phosphoryl group is left at the trailer molecule.</text>
        <dbReference type="EC" id="3.1.26.11"/>
    </reaction>
</comment>
<protein>
    <recommendedName>
        <fullName evidence="4">ribonuclease Z</fullName>
        <ecNumber evidence="4">3.1.26.11</ecNumber>
    </recommendedName>
</protein>
<organism evidence="13 14">
    <name type="scientific">Oleoguttula mirabilis</name>
    <dbReference type="NCBI Taxonomy" id="1507867"/>
    <lineage>
        <taxon>Eukaryota</taxon>
        <taxon>Fungi</taxon>
        <taxon>Dikarya</taxon>
        <taxon>Ascomycota</taxon>
        <taxon>Pezizomycotina</taxon>
        <taxon>Dothideomycetes</taxon>
        <taxon>Dothideomycetidae</taxon>
        <taxon>Mycosphaerellales</taxon>
        <taxon>Teratosphaeriaceae</taxon>
        <taxon>Oleoguttula</taxon>
    </lineage>
</organism>
<name>A0AAV9JZB7_9PEZI</name>
<feature type="region of interest" description="Disordered" evidence="11">
    <location>
        <begin position="982"/>
        <end position="1016"/>
    </location>
</feature>
<dbReference type="GO" id="GO:1990180">
    <property type="term" value="P:mitochondrial tRNA 3'-end processing"/>
    <property type="evidence" value="ECO:0007669"/>
    <property type="project" value="TreeGrafter"/>
</dbReference>
<dbReference type="Proteomes" id="UP001324427">
    <property type="component" value="Unassembled WGS sequence"/>
</dbReference>
<evidence type="ECO:0000313" key="14">
    <source>
        <dbReference type="Proteomes" id="UP001324427"/>
    </source>
</evidence>
<evidence type="ECO:0000256" key="6">
    <source>
        <dbReference type="ARBA" id="ARBA00022722"/>
    </source>
</evidence>
<reference evidence="13 14" key="1">
    <citation type="submission" date="2021-11" db="EMBL/GenBank/DDBJ databases">
        <title>Black yeast isolated from Biological Soil Crust.</title>
        <authorList>
            <person name="Kurbessoian T."/>
        </authorList>
    </citation>
    <scope>NUCLEOTIDE SEQUENCE [LARGE SCALE GENOMIC DNA]</scope>
    <source>
        <strain evidence="13 14">CCFEE 5522</strain>
    </source>
</reference>
<comment type="caution">
    <text evidence="13">The sequence shown here is derived from an EMBL/GenBank/DDBJ whole genome shotgun (WGS) entry which is preliminary data.</text>
</comment>
<dbReference type="InterPro" id="IPR047151">
    <property type="entry name" value="RNZ2-like"/>
</dbReference>
<dbReference type="GO" id="GO:0042781">
    <property type="term" value="F:3'-tRNA processing endoribonuclease activity"/>
    <property type="evidence" value="ECO:0007669"/>
    <property type="project" value="UniProtKB-EC"/>
</dbReference>
<dbReference type="Pfam" id="PF13691">
    <property type="entry name" value="Lactamase_B_4"/>
    <property type="match status" value="1"/>
</dbReference>
<dbReference type="InterPro" id="IPR036866">
    <property type="entry name" value="RibonucZ/Hydroxyglut_hydro"/>
</dbReference>
<comment type="cofactor">
    <cofactor evidence="2">
        <name>Zn(2+)</name>
        <dbReference type="ChEBI" id="CHEBI:29105"/>
    </cofactor>
</comment>
<dbReference type="GO" id="GO:0046872">
    <property type="term" value="F:metal ion binding"/>
    <property type="evidence" value="ECO:0007669"/>
    <property type="project" value="UniProtKB-KW"/>
</dbReference>
<proteinExistence type="inferred from homology"/>
<evidence type="ECO:0000256" key="9">
    <source>
        <dbReference type="ARBA" id="ARBA00022801"/>
    </source>
</evidence>
<dbReference type="InterPro" id="IPR027794">
    <property type="entry name" value="tRNase_Z_dom"/>
</dbReference>
<evidence type="ECO:0000256" key="10">
    <source>
        <dbReference type="ARBA" id="ARBA00022833"/>
    </source>
</evidence>
<dbReference type="GO" id="GO:0005739">
    <property type="term" value="C:mitochondrion"/>
    <property type="evidence" value="ECO:0007669"/>
    <property type="project" value="TreeGrafter"/>
</dbReference>
<dbReference type="CDD" id="cd07718">
    <property type="entry name" value="RNaseZ_ELAC1_ELAC2-C-term-like_MBL-fold"/>
    <property type="match status" value="1"/>
</dbReference>
<gene>
    <name evidence="13" type="ORF">LTR36_000024</name>
</gene>
<evidence type="ECO:0000256" key="8">
    <source>
        <dbReference type="ARBA" id="ARBA00022759"/>
    </source>
</evidence>
<accession>A0AAV9JZB7</accession>
<dbReference type="SUPFAM" id="SSF56281">
    <property type="entry name" value="Metallo-hydrolase/oxidoreductase"/>
    <property type="match status" value="2"/>
</dbReference>
<keyword evidence="14" id="KW-1185">Reference proteome</keyword>
<evidence type="ECO:0000256" key="4">
    <source>
        <dbReference type="ARBA" id="ARBA00012477"/>
    </source>
</evidence>
<evidence type="ECO:0000256" key="11">
    <source>
        <dbReference type="SAM" id="MobiDB-lite"/>
    </source>
</evidence>
<dbReference type="EMBL" id="JAVFHQ010000001">
    <property type="protein sequence ID" value="KAK4550446.1"/>
    <property type="molecule type" value="Genomic_DNA"/>
</dbReference>
<dbReference type="AlphaFoldDB" id="A0AAV9JZB7"/>
<dbReference type="Gene3D" id="3.60.15.10">
    <property type="entry name" value="Ribonuclease Z/Hydroxyacylglutathione hydrolase-like"/>
    <property type="match status" value="2"/>
</dbReference>
<keyword evidence="7" id="KW-0479">Metal-binding</keyword>
<evidence type="ECO:0000259" key="12">
    <source>
        <dbReference type="Pfam" id="PF13691"/>
    </source>
</evidence>
<dbReference type="Pfam" id="PF23023">
    <property type="entry name" value="Anti-Pycsar_Apyc1"/>
    <property type="match status" value="1"/>
</dbReference>
<dbReference type="PANTHER" id="PTHR12553:SF49">
    <property type="entry name" value="ZINC PHOSPHODIESTERASE ELAC PROTEIN 2"/>
    <property type="match status" value="1"/>
</dbReference>
<evidence type="ECO:0000256" key="3">
    <source>
        <dbReference type="ARBA" id="ARBA00007823"/>
    </source>
</evidence>
<evidence type="ECO:0000256" key="1">
    <source>
        <dbReference type="ARBA" id="ARBA00000402"/>
    </source>
</evidence>
<evidence type="ECO:0000256" key="2">
    <source>
        <dbReference type="ARBA" id="ARBA00001947"/>
    </source>
</evidence>